<evidence type="ECO:0000313" key="2">
    <source>
        <dbReference type="EMBL" id="SHG80829.1"/>
    </source>
</evidence>
<organism evidence="2 3">
    <name type="scientific">Chryseolinea serpens</name>
    <dbReference type="NCBI Taxonomy" id="947013"/>
    <lineage>
        <taxon>Bacteria</taxon>
        <taxon>Pseudomonadati</taxon>
        <taxon>Bacteroidota</taxon>
        <taxon>Cytophagia</taxon>
        <taxon>Cytophagales</taxon>
        <taxon>Fulvivirgaceae</taxon>
        <taxon>Chryseolinea</taxon>
    </lineage>
</organism>
<proteinExistence type="predicted"/>
<dbReference type="AlphaFoldDB" id="A0A1M5MV95"/>
<protein>
    <submittedName>
        <fullName evidence="2">Transcriptional regulator PadR-like family protein</fullName>
    </submittedName>
</protein>
<reference evidence="2 3" key="1">
    <citation type="submission" date="2016-11" db="EMBL/GenBank/DDBJ databases">
        <authorList>
            <person name="Jaros S."/>
            <person name="Januszkiewicz K."/>
            <person name="Wedrychowicz H."/>
        </authorList>
    </citation>
    <scope>NUCLEOTIDE SEQUENCE [LARGE SCALE GENOMIC DNA]</scope>
    <source>
        <strain evidence="2 3">DSM 24574</strain>
    </source>
</reference>
<accession>A0A1M5MV95</accession>
<dbReference type="InterPro" id="IPR036390">
    <property type="entry name" value="WH_DNA-bd_sf"/>
</dbReference>
<evidence type="ECO:0000259" key="1">
    <source>
        <dbReference type="Pfam" id="PF03551"/>
    </source>
</evidence>
<dbReference type="STRING" id="947013.SAMN04488109_1940"/>
<dbReference type="Pfam" id="PF03551">
    <property type="entry name" value="PadR"/>
    <property type="match status" value="1"/>
</dbReference>
<dbReference type="SUPFAM" id="SSF46785">
    <property type="entry name" value="Winged helix' DNA-binding domain"/>
    <property type="match status" value="1"/>
</dbReference>
<gene>
    <name evidence="2" type="ORF">SAMN04488109_1940</name>
</gene>
<feature type="domain" description="Transcription regulator PadR N-terminal" evidence="1">
    <location>
        <begin position="34"/>
        <end position="104"/>
    </location>
</feature>
<dbReference type="InterPro" id="IPR005149">
    <property type="entry name" value="Tscrpt_reg_PadR_N"/>
</dbReference>
<dbReference type="InterPro" id="IPR036388">
    <property type="entry name" value="WH-like_DNA-bd_sf"/>
</dbReference>
<sequence length="126" mass="14149">MADYLISKNGFNSYPMKRVYLGEFEEIVLLIVAVLEGAAYGVNIMHEILEQTGRSVRLNQVHASLQRLEEKGMIVSKMSDPTPERGGRRKRIFSITAYGSSTLRDIQQVRATLWSAVPSNLKSFTA</sequence>
<dbReference type="EMBL" id="FQWQ01000001">
    <property type="protein sequence ID" value="SHG80829.1"/>
    <property type="molecule type" value="Genomic_DNA"/>
</dbReference>
<keyword evidence="3" id="KW-1185">Reference proteome</keyword>
<name>A0A1M5MV95_9BACT</name>
<evidence type="ECO:0000313" key="3">
    <source>
        <dbReference type="Proteomes" id="UP000184212"/>
    </source>
</evidence>
<dbReference type="Proteomes" id="UP000184212">
    <property type="component" value="Unassembled WGS sequence"/>
</dbReference>
<dbReference type="Gene3D" id="1.10.10.10">
    <property type="entry name" value="Winged helix-like DNA-binding domain superfamily/Winged helix DNA-binding domain"/>
    <property type="match status" value="1"/>
</dbReference>